<evidence type="ECO:0000313" key="1">
    <source>
        <dbReference type="EMBL" id="KAI5661937.1"/>
    </source>
</evidence>
<name>A0ACC0APK7_CATRO</name>
<comment type="caution">
    <text evidence="1">The sequence shown here is derived from an EMBL/GenBank/DDBJ whole genome shotgun (WGS) entry which is preliminary data.</text>
</comment>
<sequence>MNRGNQNFTAPGNWGSRQDYGGYPMARRNNLPPVFPHHPSESPSLNPRPNVLEPWRMFQERAIGGRPLFIASIPGQRYYPSDQMIYIDNNAAARNTYQRQRWTSPEEPSPRFQGQWNFSPSPEDESKLTQDEQKQALNKLKKEVYFPLPKKLKRPNLYFREYPINSFRENFKEHDDEDGKNCPICLEDFEAKEVVTVTPCKHMFHEDCIVPWIKNQGKCPVCRYAICERLRENNGSIVPNNNMTADEQYEIDLISIIRAMEDSFISENRRLP</sequence>
<proteinExistence type="predicted"/>
<accession>A0ACC0APK7</accession>
<keyword evidence="2" id="KW-1185">Reference proteome</keyword>
<dbReference type="EMBL" id="CM044705">
    <property type="protein sequence ID" value="KAI5661937.1"/>
    <property type="molecule type" value="Genomic_DNA"/>
</dbReference>
<protein>
    <submittedName>
        <fullName evidence="1">Uncharacterized protein</fullName>
    </submittedName>
</protein>
<dbReference type="Proteomes" id="UP001060085">
    <property type="component" value="Linkage Group LG05"/>
</dbReference>
<reference evidence="2" key="1">
    <citation type="journal article" date="2023" name="Nat. Plants">
        <title>Single-cell RNA sequencing provides a high-resolution roadmap for understanding the multicellular compartmentation of specialized metabolism.</title>
        <authorList>
            <person name="Sun S."/>
            <person name="Shen X."/>
            <person name="Li Y."/>
            <person name="Li Y."/>
            <person name="Wang S."/>
            <person name="Li R."/>
            <person name="Zhang H."/>
            <person name="Shen G."/>
            <person name="Guo B."/>
            <person name="Wei J."/>
            <person name="Xu J."/>
            <person name="St-Pierre B."/>
            <person name="Chen S."/>
            <person name="Sun C."/>
        </authorList>
    </citation>
    <scope>NUCLEOTIDE SEQUENCE [LARGE SCALE GENOMIC DNA]</scope>
</reference>
<evidence type="ECO:0000313" key="2">
    <source>
        <dbReference type="Proteomes" id="UP001060085"/>
    </source>
</evidence>
<gene>
    <name evidence="1" type="ORF">M9H77_21260</name>
</gene>
<organism evidence="1 2">
    <name type="scientific">Catharanthus roseus</name>
    <name type="common">Madagascar periwinkle</name>
    <name type="synonym">Vinca rosea</name>
    <dbReference type="NCBI Taxonomy" id="4058"/>
    <lineage>
        <taxon>Eukaryota</taxon>
        <taxon>Viridiplantae</taxon>
        <taxon>Streptophyta</taxon>
        <taxon>Embryophyta</taxon>
        <taxon>Tracheophyta</taxon>
        <taxon>Spermatophyta</taxon>
        <taxon>Magnoliopsida</taxon>
        <taxon>eudicotyledons</taxon>
        <taxon>Gunneridae</taxon>
        <taxon>Pentapetalae</taxon>
        <taxon>asterids</taxon>
        <taxon>lamiids</taxon>
        <taxon>Gentianales</taxon>
        <taxon>Apocynaceae</taxon>
        <taxon>Rauvolfioideae</taxon>
        <taxon>Vinceae</taxon>
        <taxon>Catharanthinae</taxon>
        <taxon>Catharanthus</taxon>
    </lineage>
</organism>